<dbReference type="InterPro" id="IPR001190">
    <property type="entry name" value="SRCR"/>
</dbReference>
<keyword evidence="7 9" id="KW-1015">Disulfide bond</keyword>
<dbReference type="FunFam" id="3.10.250.10:FF:000004">
    <property type="entry name" value="Scavenger receptor cysteine-rich type 1 protein M130"/>
    <property type="match status" value="1"/>
</dbReference>
<comment type="caution">
    <text evidence="9">Lacks conserved residue(s) required for the propagation of feature annotation.</text>
</comment>
<feature type="signal peptide" evidence="11">
    <location>
        <begin position="1"/>
        <end position="19"/>
    </location>
</feature>
<evidence type="ECO:0000256" key="9">
    <source>
        <dbReference type="PROSITE-ProRule" id="PRU00196"/>
    </source>
</evidence>
<evidence type="ECO:0000256" key="6">
    <source>
        <dbReference type="ARBA" id="ARBA00023136"/>
    </source>
</evidence>
<keyword evidence="4" id="KW-0677">Repeat</keyword>
<evidence type="ECO:0000313" key="14">
    <source>
        <dbReference type="Proteomes" id="UP000233220"/>
    </source>
</evidence>
<feature type="disulfide bond" evidence="9">
    <location>
        <begin position="653"/>
        <end position="717"/>
    </location>
</feature>
<evidence type="ECO:0000256" key="8">
    <source>
        <dbReference type="ARBA" id="ARBA00023180"/>
    </source>
</evidence>
<dbReference type="Gene3D" id="3.10.250.10">
    <property type="entry name" value="SRCR-like domain"/>
    <property type="match status" value="7"/>
</dbReference>
<feature type="disulfide bond" evidence="9">
    <location>
        <begin position="97"/>
        <end position="107"/>
    </location>
</feature>
<reference evidence="13" key="2">
    <citation type="submission" date="2025-09" db="UniProtKB">
        <authorList>
            <consortium name="Ensembl"/>
        </authorList>
    </citation>
    <scope>IDENTIFICATION</scope>
</reference>
<dbReference type="PROSITE" id="PS50287">
    <property type="entry name" value="SRCR_2"/>
    <property type="match status" value="6"/>
</dbReference>
<feature type="disulfide bond" evidence="9">
    <location>
        <begin position="666"/>
        <end position="727"/>
    </location>
</feature>
<feature type="domain" description="SRCR" evidence="12">
    <location>
        <begin position="135"/>
        <end position="227"/>
    </location>
</feature>
<dbReference type="PRINTS" id="PR00258">
    <property type="entry name" value="SPERACTRCPTR"/>
</dbReference>
<feature type="disulfide bond" evidence="9">
    <location>
        <begin position="370"/>
        <end position="431"/>
    </location>
</feature>
<feature type="domain" description="SRCR" evidence="12">
    <location>
        <begin position="332"/>
        <end position="432"/>
    </location>
</feature>
<dbReference type="FunFam" id="3.10.250.10:FF:000002">
    <property type="entry name" value="Scavenger receptor cysteine-rich type 1 protein M130"/>
    <property type="match status" value="2"/>
</dbReference>
<reference evidence="13" key="1">
    <citation type="submission" date="2025-08" db="UniProtKB">
        <authorList>
            <consortium name="Ensembl"/>
        </authorList>
    </citation>
    <scope>IDENTIFICATION</scope>
</reference>
<evidence type="ECO:0000259" key="12">
    <source>
        <dbReference type="PROSITE" id="PS50287"/>
    </source>
</evidence>
<dbReference type="STRING" id="39432.ENSSBOP00000033394"/>
<feature type="disulfide bond" evidence="9">
    <location>
        <begin position="494"/>
        <end position="504"/>
    </location>
</feature>
<feature type="disulfide bond" evidence="9">
    <location>
        <begin position="401"/>
        <end position="411"/>
    </location>
</feature>
<feature type="domain" description="SRCR" evidence="12">
    <location>
        <begin position="28"/>
        <end position="128"/>
    </location>
</feature>
<feature type="disulfide bond" evidence="9">
    <location>
        <begin position="357"/>
        <end position="421"/>
    </location>
</feature>
<dbReference type="SUPFAM" id="SSF56487">
    <property type="entry name" value="SRCR-like"/>
    <property type="match status" value="7"/>
</dbReference>
<dbReference type="FunFam" id="3.10.250.10:FF:000038">
    <property type="entry name" value="Scavenger receptor family member expressed on T cells 1"/>
    <property type="match status" value="1"/>
</dbReference>
<dbReference type="GO" id="GO:0005737">
    <property type="term" value="C:cytoplasm"/>
    <property type="evidence" value="ECO:0007669"/>
    <property type="project" value="Ensembl"/>
</dbReference>
<dbReference type="SMART" id="SM00202">
    <property type="entry name" value="SR"/>
    <property type="match status" value="6"/>
</dbReference>
<evidence type="ECO:0000256" key="4">
    <source>
        <dbReference type="ARBA" id="ARBA00022737"/>
    </source>
</evidence>
<evidence type="ECO:0000256" key="2">
    <source>
        <dbReference type="ARBA" id="ARBA00022692"/>
    </source>
</evidence>
<feature type="disulfide bond" evidence="9">
    <location>
        <begin position="66"/>
        <end position="127"/>
    </location>
</feature>
<dbReference type="AlphaFoldDB" id="A0A2K6UN87"/>
<evidence type="ECO:0000256" key="7">
    <source>
        <dbReference type="ARBA" id="ARBA00023157"/>
    </source>
</evidence>
<dbReference type="GO" id="GO:0005903">
    <property type="term" value="C:brush border"/>
    <property type="evidence" value="ECO:0007669"/>
    <property type="project" value="Ensembl"/>
</dbReference>
<dbReference type="Proteomes" id="UP000233220">
    <property type="component" value="Unplaced"/>
</dbReference>
<dbReference type="InterPro" id="IPR036772">
    <property type="entry name" value="SRCR-like_dom_sf"/>
</dbReference>
<feature type="transmembrane region" description="Helical" evidence="10">
    <location>
        <begin position="742"/>
        <end position="768"/>
    </location>
</feature>
<proteinExistence type="predicted"/>
<name>A0A2K6UN87_SAIBB</name>
<dbReference type="Ensembl" id="ENSSBOT00000050308.1">
    <property type="protein sequence ID" value="ENSSBOP00000033394.1"/>
    <property type="gene ID" value="ENSSBOG00000032863.1"/>
</dbReference>
<evidence type="ECO:0000313" key="13">
    <source>
        <dbReference type="Ensembl" id="ENSSBOP00000033394.1"/>
    </source>
</evidence>
<evidence type="ECO:0000256" key="5">
    <source>
        <dbReference type="ARBA" id="ARBA00022989"/>
    </source>
</evidence>
<evidence type="ECO:0000256" key="3">
    <source>
        <dbReference type="ARBA" id="ARBA00022729"/>
    </source>
</evidence>
<dbReference type="Pfam" id="PF00530">
    <property type="entry name" value="SRCR"/>
    <property type="match status" value="6"/>
</dbReference>
<evidence type="ECO:0000256" key="1">
    <source>
        <dbReference type="ARBA" id="ARBA00004167"/>
    </source>
</evidence>
<keyword evidence="3 11" id="KW-0732">Signal</keyword>
<feature type="domain" description="SRCR" evidence="12">
    <location>
        <begin position="628"/>
        <end position="728"/>
    </location>
</feature>
<feature type="disulfide bond" evidence="9">
    <location>
        <begin position="301"/>
        <end position="311"/>
    </location>
</feature>
<keyword evidence="6 10" id="KW-0472">Membrane</keyword>
<keyword evidence="5 10" id="KW-1133">Transmembrane helix</keyword>
<dbReference type="FunFam" id="3.10.250.10:FF:000016">
    <property type="entry name" value="Scavenger receptor cysteine-rich protein type 12"/>
    <property type="match status" value="1"/>
</dbReference>
<feature type="chain" id="PRO_5014427395" evidence="11">
    <location>
        <begin position="20"/>
        <end position="869"/>
    </location>
</feature>
<organism evidence="13 14">
    <name type="scientific">Saimiri boliviensis boliviensis</name>
    <name type="common">Bolivian squirrel monkey</name>
    <dbReference type="NCBI Taxonomy" id="39432"/>
    <lineage>
        <taxon>Eukaryota</taxon>
        <taxon>Metazoa</taxon>
        <taxon>Chordata</taxon>
        <taxon>Craniata</taxon>
        <taxon>Vertebrata</taxon>
        <taxon>Euteleostomi</taxon>
        <taxon>Mammalia</taxon>
        <taxon>Eutheria</taxon>
        <taxon>Euarchontoglires</taxon>
        <taxon>Primates</taxon>
        <taxon>Haplorrhini</taxon>
        <taxon>Platyrrhini</taxon>
        <taxon>Cebidae</taxon>
        <taxon>Saimiriinae</taxon>
        <taxon>Saimiri</taxon>
    </lineage>
</organism>
<dbReference type="PANTHER" id="PTHR19331:SF458">
    <property type="entry name" value="SCAVENGER RECEPTOR CYSTEINE-RICH DOMAIN-CONTAINING PROTEIN SCART1"/>
    <property type="match status" value="1"/>
</dbReference>
<evidence type="ECO:0000256" key="11">
    <source>
        <dbReference type="SAM" id="SignalP"/>
    </source>
</evidence>
<keyword evidence="14" id="KW-1185">Reference proteome</keyword>
<feature type="domain" description="SRCR" evidence="12">
    <location>
        <begin position="438"/>
        <end position="536"/>
    </location>
</feature>
<comment type="subcellular location">
    <subcellularLocation>
        <location evidence="1">Membrane</location>
        <topology evidence="1">Single-pass membrane protein</topology>
    </subcellularLocation>
</comment>
<accession>A0A2K6UN87</accession>
<dbReference type="PROSITE" id="PS00420">
    <property type="entry name" value="SRCR_1"/>
    <property type="match status" value="1"/>
</dbReference>
<protein>
    <submittedName>
        <fullName evidence="13">Scavenger receptor family member expressed on T cells 1</fullName>
    </submittedName>
</protein>
<feature type="disulfide bond" evidence="9">
    <location>
        <begin position="53"/>
        <end position="117"/>
    </location>
</feature>
<keyword evidence="2 10" id="KW-0812">Transmembrane</keyword>
<feature type="domain" description="SRCR" evidence="12">
    <location>
        <begin position="232"/>
        <end position="330"/>
    </location>
</feature>
<dbReference type="OMA" id="CCCAGWL"/>
<feature type="disulfide bond" evidence="9">
    <location>
        <begin position="196"/>
        <end position="206"/>
    </location>
</feature>
<gene>
    <name evidence="13" type="primary">SCART1</name>
</gene>
<dbReference type="GeneTree" id="ENSGT00940000162139"/>
<evidence type="ECO:0000256" key="10">
    <source>
        <dbReference type="SAM" id="Phobius"/>
    </source>
</evidence>
<dbReference type="GO" id="GO:0005886">
    <property type="term" value="C:plasma membrane"/>
    <property type="evidence" value="ECO:0007669"/>
    <property type="project" value="Ensembl"/>
</dbReference>
<dbReference type="PANTHER" id="PTHR19331">
    <property type="entry name" value="SCAVENGER RECEPTOR DOMAIN-CONTAINING"/>
    <property type="match status" value="1"/>
</dbReference>
<feature type="disulfide bond" evidence="9">
    <location>
        <begin position="697"/>
        <end position="707"/>
    </location>
</feature>
<sequence length="869" mass="91497">MRAALWILGLGPCLLNIWAVPIGGPGALRLAYRPSACDGVVLVRHRGTWGHVCNQDWTLAEASVVCRQLGCGPAVGAPKYVPLPGEMALPWLHNVSCQGNEPSLWECSLGAWSQSPCPHAWVVVALCSNGTFRELRLVQGQSPCAGFPEIRNVNGVDRLCGLHVEEAMVFCRELGCGPVLQAPRRDVGVVSKYLACKGTESTVRNCRMDNKLRSGCDPRLDAEVVCSGHTEARLVGGEHPCAGRLEVRRGLTWGTICDADLDPATAHVVCRELQCGVAVSTPGGARFGRGLGPVWTEAFHCAGNESLLFYCPRGHGSQCGPGHDAGLRCSEFRLVNGSSSCEGRVELQVQGSWAPLCATHWDIADATVLCHQLNCGNAVAAPRGGHFGGGDAALWPDAFHCEGTEPYLWNCPVSTLGAPACAPGNSASAVCSGLPHALRLREGQSRCDGRVEVSLDGVWGRVLDDAWDVRGAGVVCRQLGCGEAQRAYNAPHDCGHKEDAGAFCSESVALRLRGGTCCCAGWLDVFYNGTWGAVCSNALKDFSLSVISGLAGEQALPLRWCQHGHRLGGQYRVPQAAQLHSVAVPFPPMAPTLLAGLDHLWLSEDGPQAAGTAVSLSLSSFPPQEGAVRLRGGQARCSGRVELWHAGSWGTVCDDAWDLADAEVVCRQLGCGPAVAALAAAAFGPGSGPVWLDEVGCRGSEGSLRGCAAERWGRGDCAHKEDAGVRCLEPGPGSPPPGAPFWTLRAVSVILGALLGSLLLGLLAFLILPRVAQVMQRALRRSEVSPGEAIYDVIGEMPLAGLYEEIVEAEAMPQGEEGGGVVKVDAEATVSGEASNLLEGQSTCEEGGGHRPLSQGYDEVVFPLEDMTP</sequence>
<keyword evidence="8" id="KW-0325">Glycoprotein</keyword>